<evidence type="ECO:0000313" key="2">
    <source>
        <dbReference type="EMBL" id="CAB4883274.1"/>
    </source>
</evidence>
<dbReference type="EMBL" id="CAFBLT010000003">
    <property type="protein sequence ID" value="CAB4883274.1"/>
    <property type="molecule type" value="Genomic_DNA"/>
</dbReference>
<dbReference type="EMBL" id="CAFBPM010000014">
    <property type="protein sequence ID" value="CAB5027564.1"/>
    <property type="molecule type" value="Genomic_DNA"/>
</dbReference>
<protein>
    <submittedName>
        <fullName evidence="2">Unannotated protein</fullName>
    </submittedName>
</protein>
<evidence type="ECO:0000313" key="1">
    <source>
        <dbReference type="EMBL" id="CAB4832561.1"/>
    </source>
</evidence>
<gene>
    <name evidence="1" type="ORF">UFOPK3164_01351</name>
    <name evidence="2" type="ORF">UFOPK3427_01741</name>
    <name evidence="3" type="ORF">UFOPK4112_01338</name>
</gene>
<dbReference type="AlphaFoldDB" id="A0A6J7EPW8"/>
<sequence length="246" mass="27161">MASPTRLLRLGRHDQSSAASLDLLRSQSPRYKMDFSGGETVHVLVLGCTIDDTIGIDLSSRALVRLRVPWSQDHPPDLAAFDVVEATLAENPESDDLAQPEAVTVSSLPRQVGTLRGREVKKMLLRLQAPIDGPLLGFRGPSAPYWEFNGDRPSAALIVASRGPQLIHRPGEGTTWVRFGWERDDVWLTCEDRHASRSLVAARREELAGKDMATALGFKPHYLLTALSRPYEGHCYKTCVAVLPRS</sequence>
<proteinExistence type="predicted"/>
<organism evidence="2">
    <name type="scientific">freshwater metagenome</name>
    <dbReference type="NCBI Taxonomy" id="449393"/>
    <lineage>
        <taxon>unclassified sequences</taxon>
        <taxon>metagenomes</taxon>
        <taxon>ecological metagenomes</taxon>
    </lineage>
</organism>
<evidence type="ECO:0000313" key="3">
    <source>
        <dbReference type="EMBL" id="CAB5027564.1"/>
    </source>
</evidence>
<accession>A0A6J7EPW8</accession>
<reference evidence="2" key="1">
    <citation type="submission" date="2020-05" db="EMBL/GenBank/DDBJ databases">
        <authorList>
            <person name="Chiriac C."/>
            <person name="Salcher M."/>
            <person name="Ghai R."/>
            <person name="Kavagutti S V."/>
        </authorList>
    </citation>
    <scope>NUCLEOTIDE SEQUENCE</scope>
</reference>
<name>A0A6J7EPW8_9ZZZZ</name>
<dbReference type="EMBL" id="CAFABE010000075">
    <property type="protein sequence ID" value="CAB4832561.1"/>
    <property type="molecule type" value="Genomic_DNA"/>
</dbReference>